<sequence>MEQSERVFSRSHRWTTAADVARTAPPRSHATGTRSPGPARPHRGSPRLAAGLLGLQPRGSQSQARPSSRASPGSPHRTGAIHAPLQARQSPGRSRSRIRIRLQSQPHPLLHPRAAAGTAGPNVAGPTPPPCPALTHRLRTRRPSHAHRSGARGAGLRGSRGGAPGSPRRLWRVVPGPGRGLRHQFTFQVCPLLVAPLSLSLLI</sequence>
<reference evidence="3" key="1">
    <citation type="submission" date="2025-08" db="UniProtKB">
        <authorList>
            <consortium name="RefSeq"/>
        </authorList>
    </citation>
    <scope>IDENTIFICATION</scope>
    <source>
        <tissue evidence="3">Liver</tissue>
    </source>
</reference>
<gene>
    <name evidence="3" type="primary">LOC121136099</name>
</gene>
<dbReference type="Proteomes" id="UP000886700">
    <property type="component" value="Unplaced"/>
</dbReference>
<feature type="compositionally biased region" description="Basic residues" evidence="1">
    <location>
        <begin position="140"/>
        <end position="150"/>
    </location>
</feature>
<name>A0ABM2WSD4_MESAU</name>
<feature type="compositionally biased region" description="Gly residues" evidence="1">
    <location>
        <begin position="152"/>
        <end position="164"/>
    </location>
</feature>
<feature type="region of interest" description="Disordered" evidence="1">
    <location>
        <begin position="1"/>
        <end position="127"/>
    </location>
</feature>
<keyword evidence="2" id="KW-1185">Reference proteome</keyword>
<protein>
    <submittedName>
        <fullName evidence="3">Translation initiation factor IF-2-like</fullName>
    </submittedName>
</protein>
<organism evidence="2 3">
    <name type="scientific">Mesocricetus auratus</name>
    <name type="common">Golden hamster</name>
    <dbReference type="NCBI Taxonomy" id="10036"/>
    <lineage>
        <taxon>Eukaryota</taxon>
        <taxon>Metazoa</taxon>
        <taxon>Chordata</taxon>
        <taxon>Craniata</taxon>
        <taxon>Vertebrata</taxon>
        <taxon>Euteleostomi</taxon>
        <taxon>Mammalia</taxon>
        <taxon>Eutheria</taxon>
        <taxon>Euarchontoglires</taxon>
        <taxon>Glires</taxon>
        <taxon>Rodentia</taxon>
        <taxon>Myomorpha</taxon>
        <taxon>Muroidea</taxon>
        <taxon>Cricetidae</taxon>
        <taxon>Cricetinae</taxon>
        <taxon>Mesocricetus</taxon>
    </lineage>
</organism>
<accession>A0ABM2WSD4</accession>
<dbReference type="RefSeq" id="XP_040591698.1">
    <property type="nucleotide sequence ID" value="XM_040735764.1"/>
</dbReference>
<dbReference type="GeneID" id="121136099"/>
<evidence type="ECO:0000313" key="3">
    <source>
        <dbReference type="RefSeq" id="XP_040591698.1"/>
    </source>
</evidence>
<feature type="region of interest" description="Disordered" evidence="1">
    <location>
        <begin position="140"/>
        <end position="169"/>
    </location>
</feature>
<feature type="compositionally biased region" description="Low complexity" evidence="1">
    <location>
        <begin position="56"/>
        <end position="75"/>
    </location>
</feature>
<proteinExistence type="predicted"/>
<evidence type="ECO:0000313" key="2">
    <source>
        <dbReference type="Proteomes" id="UP000886700"/>
    </source>
</evidence>
<evidence type="ECO:0000256" key="1">
    <source>
        <dbReference type="SAM" id="MobiDB-lite"/>
    </source>
</evidence>